<protein>
    <submittedName>
        <fullName evidence="4">Carbohydrate kinase</fullName>
    </submittedName>
</protein>
<dbReference type="SUPFAM" id="SSF53613">
    <property type="entry name" value="Ribokinase-like"/>
    <property type="match status" value="1"/>
</dbReference>
<dbReference type="InterPro" id="IPR029056">
    <property type="entry name" value="Ribokinase-like"/>
</dbReference>
<keyword evidence="5" id="KW-1185">Reference proteome</keyword>
<dbReference type="Pfam" id="PF00294">
    <property type="entry name" value="PfkB"/>
    <property type="match status" value="1"/>
</dbReference>
<proteinExistence type="predicted"/>
<dbReference type="RefSeq" id="WP_107585275.1">
    <property type="nucleotide sequence ID" value="NZ_PZJJ01000018.1"/>
</dbReference>
<evidence type="ECO:0000313" key="4">
    <source>
        <dbReference type="EMBL" id="PTL38420.1"/>
    </source>
</evidence>
<dbReference type="AlphaFoldDB" id="A0A2T4U4T8"/>
<dbReference type="GO" id="GO:0016301">
    <property type="term" value="F:kinase activity"/>
    <property type="evidence" value="ECO:0007669"/>
    <property type="project" value="UniProtKB-KW"/>
</dbReference>
<dbReference type="Gene3D" id="1.10.10.10">
    <property type="entry name" value="Winged helix-like DNA-binding domain superfamily/Winged helix DNA-binding domain"/>
    <property type="match status" value="1"/>
</dbReference>
<organism evidence="4 5">
    <name type="scientific">Alkalicoccus saliphilus</name>
    <dbReference type="NCBI Taxonomy" id="200989"/>
    <lineage>
        <taxon>Bacteria</taxon>
        <taxon>Bacillati</taxon>
        <taxon>Bacillota</taxon>
        <taxon>Bacilli</taxon>
        <taxon>Bacillales</taxon>
        <taxon>Bacillaceae</taxon>
        <taxon>Alkalicoccus</taxon>
    </lineage>
</organism>
<evidence type="ECO:0000313" key="5">
    <source>
        <dbReference type="Proteomes" id="UP000240509"/>
    </source>
</evidence>
<dbReference type="OrthoDB" id="9806249at2"/>
<dbReference type="InterPro" id="IPR002173">
    <property type="entry name" value="Carboh/pur_kinase_PfkB_CS"/>
</dbReference>
<dbReference type="EMBL" id="PZJJ01000018">
    <property type="protein sequence ID" value="PTL38420.1"/>
    <property type="molecule type" value="Genomic_DNA"/>
</dbReference>
<dbReference type="InterPro" id="IPR036388">
    <property type="entry name" value="WH-like_DNA-bd_sf"/>
</dbReference>
<dbReference type="GO" id="GO:0016798">
    <property type="term" value="F:hydrolase activity, acting on glycosyl bonds"/>
    <property type="evidence" value="ECO:0007669"/>
    <property type="project" value="TreeGrafter"/>
</dbReference>
<evidence type="ECO:0000259" key="3">
    <source>
        <dbReference type="Pfam" id="PF00294"/>
    </source>
</evidence>
<dbReference type="Pfam" id="PF13412">
    <property type="entry name" value="HTH_24"/>
    <property type="match status" value="1"/>
</dbReference>
<evidence type="ECO:0000256" key="2">
    <source>
        <dbReference type="ARBA" id="ARBA00022777"/>
    </source>
</evidence>
<dbReference type="PANTHER" id="PTHR42909:SF4">
    <property type="entry name" value="CARBOHYDRATE KINASE, PFKB FAMILY"/>
    <property type="match status" value="1"/>
</dbReference>
<keyword evidence="1" id="KW-0808">Transferase</keyword>
<feature type="domain" description="Carbohydrate kinase PfkB" evidence="3">
    <location>
        <begin position="69"/>
        <end position="354"/>
    </location>
</feature>
<dbReference type="CDD" id="cd01941">
    <property type="entry name" value="YeiC_kinase_like"/>
    <property type="match status" value="1"/>
</dbReference>
<comment type="caution">
    <text evidence="4">The sequence shown here is derived from an EMBL/GenBank/DDBJ whole genome shotgun (WGS) entry which is preliminary data.</text>
</comment>
<dbReference type="PROSITE" id="PS00584">
    <property type="entry name" value="PFKB_KINASES_2"/>
    <property type="match status" value="1"/>
</dbReference>
<dbReference type="InterPro" id="IPR036390">
    <property type="entry name" value="WH_DNA-bd_sf"/>
</dbReference>
<dbReference type="Proteomes" id="UP000240509">
    <property type="component" value="Unassembled WGS sequence"/>
</dbReference>
<name>A0A2T4U4T8_9BACI</name>
<dbReference type="GO" id="GO:0005737">
    <property type="term" value="C:cytoplasm"/>
    <property type="evidence" value="ECO:0007669"/>
    <property type="project" value="TreeGrafter"/>
</dbReference>
<dbReference type="InterPro" id="IPR011611">
    <property type="entry name" value="PfkB_dom"/>
</dbReference>
<reference evidence="4 5" key="1">
    <citation type="submission" date="2018-03" db="EMBL/GenBank/DDBJ databases">
        <title>Alkalicoccus saliphilus sp. nov., isolated from a mineral pool.</title>
        <authorList>
            <person name="Zhao B."/>
        </authorList>
    </citation>
    <scope>NUCLEOTIDE SEQUENCE [LARGE SCALE GENOMIC DNA]</scope>
    <source>
        <strain evidence="4 5">6AG</strain>
    </source>
</reference>
<dbReference type="PANTHER" id="PTHR42909">
    <property type="entry name" value="ZGC:136858"/>
    <property type="match status" value="1"/>
</dbReference>
<keyword evidence="2 4" id="KW-0418">Kinase</keyword>
<dbReference type="Gene3D" id="3.40.1190.20">
    <property type="match status" value="1"/>
</dbReference>
<dbReference type="GO" id="GO:0004730">
    <property type="term" value="F:pseudouridylate synthase activity"/>
    <property type="evidence" value="ECO:0007669"/>
    <property type="project" value="TreeGrafter"/>
</dbReference>
<accession>A0A2T4U4T8</accession>
<dbReference type="SUPFAM" id="SSF46785">
    <property type="entry name" value="Winged helix' DNA-binding domain"/>
    <property type="match status" value="1"/>
</dbReference>
<gene>
    <name evidence="4" type="ORF">C6Y45_11005</name>
</gene>
<sequence>MTRFRWTDLPENEQEVFRLIRDNPFISQQALADSVGLSRPSVANIISSLMKKELIKGKAYIVNESSPAVCIGGANVDRKYTAKDPLQWGTSNPTSSVQSAGGVARNIAENLGRMETDTVLLTAAGRDVEWQLIEEATSPFVDLERTAFVSGASTGSYSAVLAPDGEMALAMADMDVFDSITPDLIRRNESLLIRSSCLIIDLNCPRESVEAVQQTARRGKIPLAVIAVSAPKMNRIPDSLDGITWLLTNRQETETSLGFSLDTREDWQKACREWLTKGMEKVIITDGAAGAVHAEREAPDARHVPAGTPPAVVDVTGAGDAFSAALIRAQLDGCSLDEAVRAGMRNAEATLAVPETVRRDLHADSIYNHIETEAE</sequence>
<evidence type="ECO:0000256" key="1">
    <source>
        <dbReference type="ARBA" id="ARBA00022679"/>
    </source>
</evidence>